<evidence type="ECO:0000313" key="3">
    <source>
        <dbReference type="EMBL" id="MFD1778829.1"/>
    </source>
</evidence>
<sequence length="236" mass="27000">METVEIDLSQRFEIAFNRVHKALSKMVKNVNGDIFSQLVAHGAKRHAIIRSYKDELFQFAKLRNAIVHEKLRADFYIAEPHQEVVERIEEIAALLEKPVTALSISSRPVIYFNFHSSIKDVILAIHNNSYTKFPIYNDGTCIGILTSGAIMKWMAKHLSNDSIDLSNIRVGEVIPYETKHLIEFVDQNCDIFVVEEKFEKRHAHGKKLEAVIITETGQIDEKPLGIITSWDLIEID</sequence>
<dbReference type="Proteomes" id="UP001597227">
    <property type="component" value="Unassembled WGS sequence"/>
</dbReference>
<dbReference type="RefSeq" id="WP_388037380.1">
    <property type="nucleotide sequence ID" value="NZ_JBHUEK010000010.1"/>
</dbReference>
<dbReference type="SUPFAM" id="SSF54631">
    <property type="entry name" value="CBS-domain pair"/>
    <property type="match status" value="1"/>
</dbReference>
<accession>A0ABW4MLE0</accession>
<dbReference type="PROSITE" id="PS51371">
    <property type="entry name" value="CBS"/>
    <property type="match status" value="1"/>
</dbReference>
<dbReference type="Pfam" id="PF00571">
    <property type="entry name" value="CBS"/>
    <property type="match status" value="1"/>
</dbReference>
<gene>
    <name evidence="3" type="ORF">ACFSFW_09125</name>
</gene>
<dbReference type="InterPro" id="IPR046342">
    <property type="entry name" value="CBS_dom_sf"/>
</dbReference>
<evidence type="ECO:0000313" key="4">
    <source>
        <dbReference type="Proteomes" id="UP001597227"/>
    </source>
</evidence>
<organism evidence="3 4">
    <name type="scientific">Fredinandcohnia salidurans</name>
    <dbReference type="NCBI Taxonomy" id="2595041"/>
    <lineage>
        <taxon>Bacteria</taxon>
        <taxon>Bacillati</taxon>
        <taxon>Bacillota</taxon>
        <taxon>Bacilli</taxon>
        <taxon>Bacillales</taxon>
        <taxon>Bacillaceae</taxon>
        <taxon>Fredinandcohnia</taxon>
    </lineage>
</organism>
<reference evidence="4" key="1">
    <citation type="journal article" date="2019" name="Int. J. Syst. Evol. Microbiol.">
        <title>The Global Catalogue of Microorganisms (GCM) 10K type strain sequencing project: providing services to taxonomists for standard genome sequencing and annotation.</title>
        <authorList>
            <consortium name="The Broad Institute Genomics Platform"/>
            <consortium name="The Broad Institute Genome Sequencing Center for Infectious Disease"/>
            <person name="Wu L."/>
            <person name="Ma J."/>
        </authorList>
    </citation>
    <scope>NUCLEOTIDE SEQUENCE [LARGE SCALE GENOMIC DNA]</scope>
    <source>
        <strain evidence="4">CCUG 15531</strain>
    </source>
</reference>
<proteinExistence type="predicted"/>
<evidence type="ECO:0000256" key="1">
    <source>
        <dbReference type="PROSITE-ProRule" id="PRU00703"/>
    </source>
</evidence>
<keyword evidence="4" id="KW-1185">Reference proteome</keyword>
<protein>
    <submittedName>
        <fullName evidence="3">CBS domain-containing protein</fullName>
    </submittedName>
</protein>
<keyword evidence="1" id="KW-0129">CBS domain</keyword>
<dbReference type="EMBL" id="JBHUEK010000010">
    <property type="protein sequence ID" value="MFD1778829.1"/>
    <property type="molecule type" value="Genomic_DNA"/>
</dbReference>
<evidence type="ECO:0000259" key="2">
    <source>
        <dbReference type="PROSITE" id="PS51371"/>
    </source>
</evidence>
<name>A0ABW4MLE0_9BACI</name>
<dbReference type="Gene3D" id="3.10.580.10">
    <property type="entry name" value="CBS-domain"/>
    <property type="match status" value="1"/>
</dbReference>
<dbReference type="InterPro" id="IPR000644">
    <property type="entry name" value="CBS_dom"/>
</dbReference>
<comment type="caution">
    <text evidence="3">The sequence shown here is derived from an EMBL/GenBank/DDBJ whole genome shotgun (WGS) entry which is preliminary data.</text>
</comment>
<feature type="domain" description="CBS" evidence="2">
    <location>
        <begin position="104"/>
        <end position="162"/>
    </location>
</feature>